<keyword evidence="15" id="KW-0233">DNA recombination</keyword>
<keyword evidence="4" id="KW-0540">Nuclease</keyword>
<dbReference type="Pfam" id="PF06888">
    <property type="entry name" value="Put_Phosphatase"/>
    <property type="match status" value="1"/>
</dbReference>
<dbReference type="Proteomes" id="UP001374535">
    <property type="component" value="Chromosome 7"/>
</dbReference>
<evidence type="ECO:0000256" key="11">
    <source>
        <dbReference type="ARBA" id="ARBA00022908"/>
    </source>
</evidence>
<feature type="domain" description="GAG-pre-integrase" evidence="17">
    <location>
        <begin position="456"/>
        <end position="509"/>
    </location>
</feature>
<accession>A0AAQ3N7K2</accession>
<sequence>MEAILGFQELDEIVKKGFQEPSKGDSKEMKKLYKEKRQLDYKGRMLLHQCISAIIFQKVSKVVTAKEVWGILQEGYGNSRKVKKIRLQALERQYELLCMGKQETIVKYIWRIQIVVNVMRACDKVVKDKKIVDKILRTLTPQYDHIIVAIEECKDLETMRVEELQNSLEAHEQRLIQKECTKGCGARNNQSFKSCGAGKGQREITREVEDNKEAMAKRVLTRETFNVAHATSLGITLQSAGTTKLQRKSRMMRQRILLKTHVEEDLCRELVRNRCDRVAEHVLQSNATSHVDKCHCDIDHMSSNKMCHVAVDEESECVLLSSENNHAVDELCWYLVTGCSNRMIERREWLVNLDPSIRSNVRFIDDSTVTEEGIDRVLITCKNGRVTYMDVVLYVPTMKSNLLSLGQLLEKGYTMTMQQNLIKVFDRRQRLVIKAPFAKNRTLKVNLNAAAIQCLSTSNVEEKNWVWHYKFGHLNFKRLSLLNNKELIKGVPLINTPKKICEGCAIGKQARRKFKKSAPKRAKQPLDVVHSNICGPFEVSSLGGNKYFLIFVDERTRKIWIYLLKEKKEIKIFRTNGRGEFKFGEMSKFCDDKGIVHEVVLQMAFKGLVIERIQDSISEEVKRLIYLRDGSGEYCPSLRLKEKDFMMPRKNPSLLKAETHGWSDGEELEQILLHLIHKVSMEQNSPLISSFCKLQTLSVTTHEALPKALPIRP</sequence>
<dbReference type="InterPro" id="IPR016965">
    <property type="entry name" value="Pase_PHOSPHO-typ"/>
</dbReference>
<dbReference type="GO" id="GO:0006310">
    <property type="term" value="P:DNA recombination"/>
    <property type="evidence" value="ECO:0007669"/>
    <property type="project" value="UniProtKB-KW"/>
</dbReference>
<protein>
    <recommendedName>
        <fullName evidence="21">GAG-pre-integrase domain-containing protein</fullName>
    </recommendedName>
</protein>
<dbReference type="Pfam" id="PF14223">
    <property type="entry name" value="Retrotran_gag_2"/>
    <property type="match status" value="1"/>
</dbReference>
<keyword evidence="20" id="KW-1185">Reference proteome</keyword>
<keyword evidence="11" id="KW-0229">DNA integration</keyword>
<dbReference type="InterPro" id="IPR025724">
    <property type="entry name" value="GAG-pre-integrase_dom"/>
</dbReference>
<reference evidence="19 20" key="1">
    <citation type="journal article" date="2023" name="Life. Sci Alliance">
        <title>Evolutionary insights into 3D genome organization and epigenetic landscape of Vigna mungo.</title>
        <authorList>
            <person name="Junaid A."/>
            <person name="Singh B."/>
            <person name="Bhatia S."/>
        </authorList>
    </citation>
    <scope>NUCLEOTIDE SEQUENCE [LARGE SCALE GENOMIC DNA]</scope>
    <source>
        <strain evidence="19">Urdbean</strain>
    </source>
</reference>
<evidence type="ECO:0000256" key="10">
    <source>
        <dbReference type="ARBA" id="ARBA00022842"/>
    </source>
</evidence>
<evidence type="ECO:0000256" key="7">
    <source>
        <dbReference type="ARBA" id="ARBA00022759"/>
    </source>
</evidence>
<evidence type="ECO:0000313" key="19">
    <source>
        <dbReference type="EMBL" id="WVZ03895.1"/>
    </source>
</evidence>
<keyword evidence="12" id="KW-0695">RNA-directed DNA polymerase</keyword>
<evidence type="ECO:0000256" key="1">
    <source>
        <dbReference type="ARBA" id="ARBA00002180"/>
    </source>
</evidence>
<dbReference type="GO" id="GO:0016791">
    <property type="term" value="F:phosphatase activity"/>
    <property type="evidence" value="ECO:0007669"/>
    <property type="project" value="InterPro"/>
</dbReference>
<dbReference type="EMBL" id="CP144694">
    <property type="protein sequence ID" value="WVZ03895.1"/>
    <property type="molecule type" value="Genomic_DNA"/>
</dbReference>
<dbReference type="GO" id="GO:0005524">
    <property type="term" value="F:ATP binding"/>
    <property type="evidence" value="ECO:0007669"/>
    <property type="project" value="UniProtKB-KW"/>
</dbReference>
<evidence type="ECO:0000313" key="20">
    <source>
        <dbReference type="Proteomes" id="UP001374535"/>
    </source>
</evidence>
<feature type="domain" description="Retrovirus-related Pol polyprotein from transposon TNT 1-94-like beta-barrel" evidence="18">
    <location>
        <begin position="333"/>
        <end position="413"/>
    </location>
</feature>
<keyword evidence="16" id="KW-0175">Coiled coil</keyword>
<keyword evidence="13" id="KW-0239">DNA-directed DNA polymerase</keyword>
<organism evidence="19 20">
    <name type="scientific">Vigna mungo</name>
    <name type="common">Black gram</name>
    <name type="synonym">Phaseolus mungo</name>
    <dbReference type="NCBI Taxonomy" id="3915"/>
    <lineage>
        <taxon>Eukaryota</taxon>
        <taxon>Viridiplantae</taxon>
        <taxon>Streptophyta</taxon>
        <taxon>Embryophyta</taxon>
        <taxon>Tracheophyta</taxon>
        <taxon>Spermatophyta</taxon>
        <taxon>Magnoliopsida</taxon>
        <taxon>eudicotyledons</taxon>
        <taxon>Gunneridae</taxon>
        <taxon>Pentapetalae</taxon>
        <taxon>rosids</taxon>
        <taxon>fabids</taxon>
        <taxon>Fabales</taxon>
        <taxon>Fabaceae</taxon>
        <taxon>Papilionoideae</taxon>
        <taxon>50 kb inversion clade</taxon>
        <taxon>NPAAA clade</taxon>
        <taxon>indigoferoid/millettioid clade</taxon>
        <taxon>Phaseoleae</taxon>
        <taxon>Vigna</taxon>
    </lineage>
</organism>
<keyword evidence="7" id="KW-0255">Endonuclease</keyword>
<dbReference type="InterPro" id="IPR036397">
    <property type="entry name" value="RNaseH_sf"/>
</dbReference>
<gene>
    <name evidence="19" type="ORF">V8G54_024701</name>
</gene>
<dbReference type="InterPro" id="IPR012337">
    <property type="entry name" value="RNaseH-like_sf"/>
</dbReference>
<dbReference type="GO" id="GO:0008233">
    <property type="term" value="F:peptidase activity"/>
    <property type="evidence" value="ECO:0007669"/>
    <property type="project" value="UniProtKB-KW"/>
</dbReference>
<feature type="coiled-coil region" evidence="16">
    <location>
        <begin position="154"/>
        <end position="181"/>
    </location>
</feature>
<evidence type="ECO:0000256" key="2">
    <source>
        <dbReference type="ARBA" id="ARBA00022612"/>
    </source>
</evidence>
<evidence type="ECO:0000256" key="8">
    <source>
        <dbReference type="ARBA" id="ARBA00022801"/>
    </source>
</evidence>
<keyword evidence="13" id="KW-0548">Nucleotidyltransferase</keyword>
<dbReference type="GO" id="GO:0003887">
    <property type="term" value="F:DNA-directed DNA polymerase activity"/>
    <property type="evidence" value="ECO:0007669"/>
    <property type="project" value="UniProtKB-KW"/>
</dbReference>
<evidence type="ECO:0000259" key="17">
    <source>
        <dbReference type="Pfam" id="PF13976"/>
    </source>
</evidence>
<evidence type="ECO:0000259" key="18">
    <source>
        <dbReference type="Pfam" id="PF22936"/>
    </source>
</evidence>
<keyword evidence="9" id="KW-0067">ATP-binding</keyword>
<evidence type="ECO:0000256" key="6">
    <source>
        <dbReference type="ARBA" id="ARBA00022741"/>
    </source>
</evidence>
<evidence type="ECO:0000256" key="5">
    <source>
        <dbReference type="ARBA" id="ARBA00022723"/>
    </source>
</evidence>
<comment type="function">
    <text evidence="1">The aspartyl protease (PR) mediates the proteolytic cleavages of the Gag and Gag-Pol polyproteins after assembly of the VLP.</text>
</comment>
<dbReference type="Gene3D" id="3.30.420.10">
    <property type="entry name" value="Ribonuclease H-like superfamily/Ribonuclease H"/>
    <property type="match status" value="1"/>
</dbReference>
<proteinExistence type="predicted"/>
<dbReference type="InterPro" id="IPR054722">
    <property type="entry name" value="PolX-like_BBD"/>
</dbReference>
<dbReference type="PANTHER" id="PTHR42648">
    <property type="entry name" value="TRANSPOSASE, PUTATIVE-RELATED"/>
    <property type="match status" value="1"/>
</dbReference>
<evidence type="ECO:0000256" key="9">
    <source>
        <dbReference type="ARBA" id="ARBA00022840"/>
    </source>
</evidence>
<dbReference type="GO" id="GO:0046872">
    <property type="term" value="F:metal ion binding"/>
    <property type="evidence" value="ECO:0007669"/>
    <property type="project" value="UniProtKB-KW"/>
</dbReference>
<evidence type="ECO:0000256" key="13">
    <source>
        <dbReference type="ARBA" id="ARBA00022932"/>
    </source>
</evidence>
<evidence type="ECO:0000256" key="3">
    <source>
        <dbReference type="ARBA" id="ARBA00022670"/>
    </source>
</evidence>
<dbReference type="GO" id="GO:0006508">
    <property type="term" value="P:proteolysis"/>
    <property type="evidence" value="ECO:0007669"/>
    <property type="project" value="UniProtKB-KW"/>
</dbReference>
<keyword evidence="5" id="KW-0479">Metal-binding</keyword>
<keyword evidence="8" id="KW-0378">Hydrolase</keyword>
<evidence type="ECO:0000256" key="4">
    <source>
        <dbReference type="ARBA" id="ARBA00022722"/>
    </source>
</evidence>
<name>A0AAQ3N7K2_VIGMU</name>
<evidence type="ECO:0008006" key="21">
    <source>
        <dbReference type="Google" id="ProtNLM"/>
    </source>
</evidence>
<keyword evidence="14" id="KW-0917">Virion maturation</keyword>
<dbReference type="SUPFAM" id="SSF53098">
    <property type="entry name" value="Ribonuclease H-like"/>
    <property type="match status" value="1"/>
</dbReference>
<dbReference type="GO" id="GO:0015074">
    <property type="term" value="P:DNA integration"/>
    <property type="evidence" value="ECO:0007669"/>
    <property type="project" value="UniProtKB-KW"/>
</dbReference>
<dbReference type="PANTHER" id="PTHR42648:SF11">
    <property type="entry name" value="TRANSPOSON TY4-P GAG-POL POLYPROTEIN"/>
    <property type="match status" value="1"/>
</dbReference>
<evidence type="ECO:0000256" key="15">
    <source>
        <dbReference type="ARBA" id="ARBA00023172"/>
    </source>
</evidence>
<evidence type="ECO:0000256" key="14">
    <source>
        <dbReference type="ARBA" id="ARBA00023113"/>
    </source>
</evidence>
<keyword evidence="10" id="KW-0460">Magnesium</keyword>
<dbReference type="InterPro" id="IPR039537">
    <property type="entry name" value="Retrotran_Ty1/copia-like"/>
</dbReference>
<dbReference type="AlphaFoldDB" id="A0AAQ3N7K2"/>
<dbReference type="GO" id="GO:0003676">
    <property type="term" value="F:nucleic acid binding"/>
    <property type="evidence" value="ECO:0007669"/>
    <property type="project" value="InterPro"/>
</dbReference>
<dbReference type="Pfam" id="PF13976">
    <property type="entry name" value="gag_pre-integrs"/>
    <property type="match status" value="1"/>
</dbReference>
<keyword evidence="3" id="KW-0645">Protease</keyword>
<keyword evidence="2" id="KW-1188">Viral release from host cell</keyword>
<dbReference type="GO" id="GO:0004519">
    <property type="term" value="F:endonuclease activity"/>
    <property type="evidence" value="ECO:0007669"/>
    <property type="project" value="UniProtKB-KW"/>
</dbReference>
<dbReference type="GO" id="GO:0003964">
    <property type="term" value="F:RNA-directed DNA polymerase activity"/>
    <property type="evidence" value="ECO:0007669"/>
    <property type="project" value="UniProtKB-KW"/>
</dbReference>
<keyword evidence="6" id="KW-0547">Nucleotide-binding</keyword>
<evidence type="ECO:0000256" key="12">
    <source>
        <dbReference type="ARBA" id="ARBA00022918"/>
    </source>
</evidence>
<evidence type="ECO:0000256" key="16">
    <source>
        <dbReference type="SAM" id="Coils"/>
    </source>
</evidence>
<dbReference type="Pfam" id="PF22936">
    <property type="entry name" value="Pol_BBD"/>
    <property type="match status" value="1"/>
</dbReference>
<keyword evidence="13" id="KW-0808">Transferase</keyword>